<evidence type="ECO:0008006" key="3">
    <source>
        <dbReference type="Google" id="ProtNLM"/>
    </source>
</evidence>
<organism evidence="1 2">
    <name type="scientific">Massilia eurypsychrophila</name>
    <dbReference type="NCBI Taxonomy" id="1485217"/>
    <lineage>
        <taxon>Bacteria</taxon>
        <taxon>Pseudomonadati</taxon>
        <taxon>Pseudomonadota</taxon>
        <taxon>Betaproteobacteria</taxon>
        <taxon>Burkholderiales</taxon>
        <taxon>Oxalobacteraceae</taxon>
        <taxon>Telluria group</taxon>
        <taxon>Massilia</taxon>
    </lineage>
</organism>
<sequence>MGRNGINANGQVVGSNNIGAGPEGTRAFMYDGTRLFELGTFGGPFSAATAINRCGQATGSAQTGDGTSHAFLYNGTLRDLGPGVGIAINDCGHIAGIGAPIVGSGFVYDGTVRPVGTFPGGTSSAPVDINASGLITGTAERADGSFGALFMTARPERRCRTWARWEATRYRGRSTMRER</sequence>
<reference evidence="1 2" key="1">
    <citation type="submission" date="2017-10" db="EMBL/GenBank/DDBJ databases">
        <title>Massilia psychrophilum sp. nov., a novel purple-pigmented bacterium isolated from Tianshan glacier, Xinjiang Municipality, China.</title>
        <authorList>
            <person name="Wang H."/>
        </authorList>
    </citation>
    <scope>NUCLEOTIDE SEQUENCE [LARGE SCALE GENOMIC DNA]</scope>
    <source>
        <strain evidence="1 2">JCM 30074</strain>
    </source>
</reference>
<proteinExistence type="predicted"/>
<dbReference type="Proteomes" id="UP000230390">
    <property type="component" value="Unassembled WGS sequence"/>
</dbReference>
<dbReference type="EMBL" id="PDOC01000003">
    <property type="protein sequence ID" value="PIL45902.1"/>
    <property type="molecule type" value="Genomic_DNA"/>
</dbReference>
<dbReference type="AlphaFoldDB" id="A0A2G8TIN7"/>
<keyword evidence="2" id="KW-1185">Reference proteome</keyword>
<evidence type="ECO:0000313" key="2">
    <source>
        <dbReference type="Proteomes" id="UP000230390"/>
    </source>
</evidence>
<dbReference type="RefSeq" id="WP_099787813.1">
    <property type="nucleotide sequence ID" value="NZ_JBHLYV010000029.1"/>
</dbReference>
<dbReference type="InterPro" id="IPR014262">
    <property type="entry name" value="HAF_rpt"/>
</dbReference>
<dbReference type="NCBIfam" id="TIGR02913">
    <property type="entry name" value="HAF_rpt"/>
    <property type="match status" value="2"/>
</dbReference>
<evidence type="ECO:0000313" key="1">
    <source>
        <dbReference type="EMBL" id="PIL45902.1"/>
    </source>
</evidence>
<accession>A0A2G8TIN7</accession>
<comment type="caution">
    <text evidence="1">The sequence shown here is derived from an EMBL/GenBank/DDBJ whole genome shotgun (WGS) entry which is preliminary data.</text>
</comment>
<name>A0A2G8TIN7_9BURK</name>
<dbReference type="OrthoDB" id="108960at2"/>
<gene>
    <name evidence="1" type="ORF">CR105_07570</name>
</gene>
<protein>
    <recommendedName>
        <fullName evidence="3">HAF repeat-containing protein</fullName>
    </recommendedName>
</protein>